<comment type="caution">
    <text evidence="6">The sequence shown here is derived from an EMBL/GenBank/DDBJ whole genome shotgun (WGS) entry which is preliminary data.</text>
</comment>
<feature type="DNA-binding region" description="H-T-H motif" evidence="4">
    <location>
        <begin position="34"/>
        <end position="53"/>
    </location>
</feature>
<dbReference type="Proteomes" id="UP001187346">
    <property type="component" value="Unassembled WGS sequence"/>
</dbReference>
<evidence type="ECO:0000256" key="2">
    <source>
        <dbReference type="ARBA" id="ARBA00023125"/>
    </source>
</evidence>
<keyword evidence="1" id="KW-0805">Transcription regulation</keyword>
<keyword evidence="3" id="KW-0804">Transcription</keyword>
<evidence type="ECO:0000313" key="6">
    <source>
        <dbReference type="EMBL" id="MDV7223677.1"/>
    </source>
</evidence>
<evidence type="ECO:0000256" key="4">
    <source>
        <dbReference type="PROSITE-ProRule" id="PRU00335"/>
    </source>
</evidence>
<evidence type="ECO:0000256" key="3">
    <source>
        <dbReference type="ARBA" id="ARBA00023163"/>
    </source>
</evidence>
<feature type="domain" description="HTH tetR-type" evidence="5">
    <location>
        <begin position="11"/>
        <end position="71"/>
    </location>
</feature>
<accession>A0ABU4FSY7</accession>
<dbReference type="PROSITE" id="PS50977">
    <property type="entry name" value="HTH_TETR_2"/>
    <property type="match status" value="1"/>
</dbReference>
<dbReference type="RefSeq" id="WP_218006596.1">
    <property type="nucleotide sequence ID" value="NZ_JAPEMW010000001.1"/>
</dbReference>
<dbReference type="Pfam" id="PF00440">
    <property type="entry name" value="TetR_N"/>
    <property type="match status" value="1"/>
</dbReference>
<evidence type="ECO:0000313" key="7">
    <source>
        <dbReference type="Proteomes" id="UP001187346"/>
    </source>
</evidence>
<gene>
    <name evidence="6" type="ORF">R5A26_47975</name>
</gene>
<dbReference type="PANTHER" id="PTHR47506:SF6">
    <property type="entry name" value="HTH-TYPE TRANSCRIPTIONAL REPRESSOR NEMR"/>
    <property type="match status" value="1"/>
</dbReference>
<organism evidence="6 7">
    <name type="scientific">Streptomyces prunicolor</name>
    <dbReference type="NCBI Taxonomy" id="67348"/>
    <lineage>
        <taxon>Bacteria</taxon>
        <taxon>Bacillati</taxon>
        <taxon>Actinomycetota</taxon>
        <taxon>Actinomycetes</taxon>
        <taxon>Kitasatosporales</taxon>
        <taxon>Streptomycetaceae</taxon>
        <taxon>Streptomyces</taxon>
    </lineage>
</organism>
<dbReference type="PANTHER" id="PTHR47506">
    <property type="entry name" value="TRANSCRIPTIONAL REGULATORY PROTEIN"/>
    <property type="match status" value="1"/>
</dbReference>
<reference evidence="6 7" key="1">
    <citation type="submission" date="2023-10" db="EMBL/GenBank/DDBJ databases">
        <title>Characterization of rhizosphere-enriched actinobacteria from wheat plants lab-grown on chernevaya soil.</title>
        <authorList>
            <person name="Tikhonova E.N."/>
            <person name="Konopkin A."/>
            <person name="Kravchenko I.K."/>
        </authorList>
    </citation>
    <scope>NUCLEOTIDE SEQUENCE [LARGE SCALE GENOMIC DNA]</scope>
    <source>
        <strain evidence="6 7">RR29</strain>
    </source>
</reference>
<protein>
    <submittedName>
        <fullName evidence="6">TetR/AcrR family transcriptional regulator</fullName>
    </submittedName>
</protein>
<proteinExistence type="predicted"/>
<evidence type="ECO:0000259" key="5">
    <source>
        <dbReference type="PROSITE" id="PS50977"/>
    </source>
</evidence>
<keyword evidence="2 4" id="KW-0238">DNA-binding</keyword>
<evidence type="ECO:0000256" key="1">
    <source>
        <dbReference type="ARBA" id="ARBA00023015"/>
    </source>
</evidence>
<dbReference type="InterPro" id="IPR001647">
    <property type="entry name" value="HTH_TetR"/>
</dbReference>
<sequence length="185" mass="19598">MAAGVQMPGALQTREALLDAGAALVEQHGLGGLSVNMVVAQAGVAKGTFYVHFKDRATFVDAMHKRFHGRVQAAVDEAVQGLEPGAERIFRSTEAYLDVSIANRGVKALSLEARSDPTVQGGPMAARRERLAAAGVADLKAMGWEDAEAAAQLIAAMTREISVLEFDAGCPLPASRRVLRRFLGI</sequence>
<keyword evidence="7" id="KW-1185">Reference proteome</keyword>
<name>A0ABU4FSY7_9ACTN</name>
<dbReference type="EMBL" id="JAWMAJ010000352">
    <property type="protein sequence ID" value="MDV7223677.1"/>
    <property type="molecule type" value="Genomic_DNA"/>
</dbReference>